<proteinExistence type="predicted"/>
<evidence type="ECO:0000313" key="5">
    <source>
        <dbReference type="EMBL" id="NYZ66870.1"/>
    </source>
</evidence>
<dbReference type="Gene3D" id="3.30.428.10">
    <property type="entry name" value="HIT-like"/>
    <property type="match status" value="1"/>
</dbReference>
<dbReference type="EMBL" id="JACCKB010000018">
    <property type="protein sequence ID" value="NYZ66870.1"/>
    <property type="molecule type" value="Genomic_DNA"/>
</dbReference>
<evidence type="ECO:0000259" key="4">
    <source>
        <dbReference type="PROSITE" id="PS51084"/>
    </source>
</evidence>
<dbReference type="InterPro" id="IPR036265">
    <property type="entry name" value="HIT-like_sf"/>
</dbReference>
<dbReference type="PANTHER" id="PTHR23089">
    <property type="entry name" value="HISTIDINE TRIAD HIT PROTEIN"/>
    <property type="match status" value="1"/>
</dbReference>
<dbReference type="InterPro" id="IPR019808">
    <property type="entry name" value="Histidine_triad_CS"/>
</dbReference>
<name>A0A853HYQ5_9GAMM</name>
<dbReference type="CDD" id="cd01276">
    <property type="entry name" value="PKCI_related"/>
    <property type="match status" value="1"/>
</dbReference>
<dbReference type="RefSeq" id="WP_180568894.1">
    <property type="nucleotide sequence ID" value="NZ_JACCKB010000018.1"/>
</dbReference>
<dbReference type="SUPFAM" id="SSF54197">
    <property type="entry name" value="HIT-like"/>
    <property type="match status" value="1"/>
</dbReference>
<evidence type="ECO:0000256" key="2">
    <source>
        <dbReference type="PIRSR" id="PIRSR601310-3"/>
    </source>
</evidence>
<dbReference type="PROSITE" id="PS51084">
    <property type="entry name" value="HIT_2"/>
    <property type="match status" value="1"/>
</dbReference>
<feature type="domain" description="HIT" evidence="4">
    <location>
        <begin position="5"/>
        <end position="111"/>
    </location>
</feature>
<dbReference type="InterPro" id="IPR001310">
    <property type="entry name" value="Histidine_triad_HIT"/>
</dbReference>
<dbReference type="Pfam" id="PF01230">
    <property type="entry name" value="HIT"/>
    <property type="match status" value="1"/>
</dbReference>
<keyword evidence="6" id="KW-1185">Reference proteome</keyword>
<accession>A0A853HYQ5</accession>
<evidence type="ECO:0000313" key="6">
    <source>
        <dbReference type="Proteomes" id="UP000569732"/>
    </source>
</evidence>
<feature type="short sequence motif" description="Histidine triad motif" evidence="2 3">
    <location>
        <begin position="97"/>
        <end position="101"/>
    </location>
</feature>
<dbReference type="PRINTS" id="PR00332">
    <property type="entry name" value="HISTRIAD"/>
</dbReference>
<dbReference type="GO" id="GO:0003824">
    <property type="term" value="F:catalytic activity"/>
    <property type="evidence" value="ECO:0007669"/>
    <property type="project" value="InterPro"/>
</dbReference>
<evidence type="ECO:0000256" key="3">
    <source>
        <dbReference type="PROSITE-ProRule" id="PRU00464"/>
    </source>
</evidence>
<reference evidence="5 6" key="1">
    <citation type="submission" date="2020-07" db="EMBL/GenBank/DDBJ databases">
        <title>Endozoicomonas sp. nov., isolated from sediment.</title>
        <authorList>
            <person name="Gu T."/>
        </authorList>
    </citation>
    <scope>NUCLEOTIDE SEQUENCE [LARGE SCALE GENOMIC DNA]</scope>
    <source>
        <strain evidence="5 6">SM1973</strain>
    </source>
</reference>
<gene>
    <name evidence="5" type="ORF">H0A36_12690</name>
</gene>
<organism evidence="5 6">
    <name type="scientific">Spartinivicinus marinus</name>
    <dbReference type="NCBI Taxonomy" id="2994442"/>
    <lineage>
        <taxon>Bacteria</taxon>
        <taxon>Pseudomonadati</taxon>
        <taxon>Pseudomonadota</taxon>
        <taxon>Gammaproteobacteria</taxon>
        <taxon>Oceanospirillales</taxon>
        <taxon>Zooshikellaceae</taxon>
        <taxon>Spartinivicinus</taxon>
    </lineage>
</organism>
<dbReference type="AlphaFoldDB" id="A0A853HYQ5"/>
<dbReference type="InterPro" id="IPR011146">
    <property type="entry name" value="HIT-like"/>
</dbReference>
<comment type="caution">
    <text evidence="5">The sequence shown here is derived from an EMBL/GenBank/DDBJ whole genome shotgun (WGS) entry which is preliminary data.</text>
</comment>
<feature type="active site" description="Tele-AMP-histidine intermediate" evidence="1">
    <location>
        <position position="99"/>
    </location>
</feature>
<dbReference type="Proteomes" id="UP000569732">
    <property type="component" value="Unassembled WGS sequence"/>
</dbReference>
<protein>
    <submittedName>
        <fullName evidence="5">Histidine triad nucleotide-binding protein</fullName>
    </submittedName>
</protein>
<dbReference type="PROSITE" id="PS00892">
    <property type="entry name" value="HIT_1"/>
    <property type="match status" value="1"/>
</dbReference>
<evidence type="ECO:0000256" key="1">
    <source>
        <dbReference type="PIRSR" id="PIRSR601310-1"/>
    </source>
</evidence>
<sequence length="111" mass="12341">MSDCIFCKIASGDAPAKIVYQDDHCLAFNDLHPKAPVHLLLIPRQHIANLYDIGSEHRDIMSQLMLTIPKVAKKVGLENGFRTITNTGQGGRQEIYHLHFHILGGGVLKPM</sequence>